<dbReference type="Proteomes" id="UP000003027">
    <property type="component" value="Unassembled WGS sequence"/>
</dbReference>
<evidence type="ECO:0000256" key="1">
    <source>
        <dbReference type="SAM" id="SignalP"/>
    </source>
</evidence>
<proteinExistence type="predicted"/>
<dbReference type="EMBL" id="AALD02000011">
    <property type="protein sequence ID" value="EEQ11096.1"/>
    <property type="molecule type" value="Genomic_DNA"/>
</dbReference>
<evidence type="ECO:0000313" key="3">
    <source>
        <dbReference type="Proteomes" id="UP000003027"/>
    </source>
</evidence>
<gene>
    <name evidence="2" type="ORF">ymoll0001_26000</name>
</gene>
<keyword evidence="1" id="KW-0732">Signal</keyword>
<organism evidence="2 3">
    <name type="scientific">Yersinia mollaretii (strain ATCC 43969 / DSM 18520 / CIP 103324 / CNY 7263 / WAIP 204)</name>
    <dbReference type="NCBI Taxonomy" id="349967"/>
    <lineage>
        <taxon>Bacteria</taxon>
        <taxon>Pseudomonadati</taxon>
        <taxon>Pseudomonadota</taxon>
        <taxon>Gammaproteobacteria</taxon>
        <taxon>Enterobacterales</taxon>
        <taxon>Yersiniaceae</taxon>
        <taxon>Yersinia</taxon>
    </lineage>
</organism>
<evidence type="ECO:0000313" key="2">
    <source>
        <dbReference type="EMBL" id="EEQ11096.1"/>
    </source>
</evidence>
<sequence>MISNMKKALVILLLLFPLCGLARSQQNILGTACDDNGFHLDLSNDNTEIVINDNQIVISIRTVKVSSDDIDIFFYKTLDLGRGGMNLPWKDFDKTKKIAEMKLINGKGYLKWLGFFNKKENKYDWVKDSDFVQSFSRSGLIEMKSCN</sequence>
<feature type="signal peptide" evidence="1">
    <location>
        <begin position="1"/>
        <end position="22"/>
    </location>
</feature>
<feature type="chain" id="PRO_5045547230" description="DUF2155 domain-containing protein" evidence="1">
    <location>
        <begin position="23"/>
        <end position="147"/>
    </location>
</feature>
<evidence type="ECO:0008006" key="4">
    <source>
        <dbReference type="Google" id="ProtNLM"/>
    </source>
</evidence>
<comment type="caution">
    <text evidence="2">The sequence shown here is derived from an EMBL/GenBank/DDBJ whole genome shotgun (WGS) entry which is preliminary data.</text>
</comment>
<keyword evidence="3" id="KW-1185">Reference proteome</keyword>
<reference evidence="2" key="1">
    <citation type="submission" date="2008-12" db="EMBL/GenBank/DDBJ databases">
        <title>Annotation of the Yersinia mollaretii ATCC 43969 genome.</title>
        <authorList>
            <person name="Read T.D."/>
            <person name="Akmal A."/>
            <person name="Bishop-Lilly K."/>
            <person name="Chen P.E."/>
            <person name="Cook C."/>
            <person name="Kiley M.P."/>
            <person name="Lentz S."/>
            <person name="Mateczun A."/>
            <person name="Nagarajan N."/>
            <person name="Nolan N."/>
            <person name="Osborne B.I."/>
            <person name="Pop M."/>
            <person name="Sozhamannan S."/>
            <person name="Stewart A.C."/>
            <person name="Sulakvelidze A."/>
            <person name="Thomason B."/>
            <person name="Willner K."/>
            <person name="Zwick M.E."/>
        </authorList>
    </citation>
    <scope>NUCLEOTIDE SEQUENCE [LARGE SCALE GENOMIC DNA]</scope>
    <source>
        <strain evidence="2">ATCC 43969</strain>
    </source>
</reference>
<accession>A0ABM9YBB7</accession>
<name>A0ABM9YBB7_YERMW</name>
<protein>
    <recommendedName>
        <fullName evidence="4">DUF2155 domain-containing protein</fullName>
    </recommendedName>
</protein>